<evidence type="ECO:0000313" key="2">
    <source>
        <dbReference type="EMBL" id="KAE9051996.1"/>
    </source>
</evidence>
<dbReference type="SUPFAM" id="SSF52218">
    <property type="entry name" value="Flavoproteins"/>
    <property type="match status" value="1"/>
</dbReference>
<evidence type="ECO:0000313" key="1">
    <source>
        <dbReference type="EMBL" id="KAE9045329.1"/>
    </source>
</evidence>
<evidence type="ECO:0000313" key="5">
    <source>
        <dbReference type="Proteomes" id="UP000434957"/>
    </source>
</evidence>
<evidence type="ECO:0000313" key="3">
    <source>
        <dbReference type="EMBL" id="KAE9359074.1"/>
    </source>
</evidence>
<dbReference type="Proteomes" id="UP000429607">
    <property type="component" value="Unassembled WGS sequence"/>
</dbReference>
<accession>A0A6A3NPL0</accession>
<protein>
    <recommendedName>
        <fullName evidence="7">Flavodoxin-like domain-containing protein</fullName>
    </recommendedName>
</protein>
<gene>
    <name evidence="2" type="ORF">PR001_g925</name>
    <name evidence="1" type="ORF">PR002_g2292</name>
    <name evidence="3" type="ORF">PR003_g943</name>
</gene>
<dbReference type="EMBL" id="QXFV01000026">
    <property type="protein sequence ID" value="KAE9051996.1"/>
    <property type="molecule type" value="Genomic_DNA"/>
</dbReference>
<dbReference type="Gene3D" id="3.40.50.360">
    <property type="match status" value="1"/>
</dbReference>
<evidence type="ECO:0008006" key="7">
    <source>
        <dbReference type="Google" id="ProtNLM"/>
    </source>
</evidence>
<dbReference type="EMBL" id="QXFU01000076">
    <property type="protein sequence ID" value="KAE9045329.1"/>
    <property type="molecule type" value="Genomic_DNA"/>
</dbReference>
<reference evidence="4 6" key="1">
    <citation type="submission" date="2018-09" db="EMBL/GenBank/DDBJ databases">
        <title>Genomic investigation of the strawberry pathogen Phytophthora fragariae indicates pathogenicity is determined by transcriptional variation in three key races.</title>
        <authorList>
            <person name="Adams T.M."/>
            <person name="Armitage A.D."/>
            <person name="Sobczyk M.K."/>
            <person name="Bates H.J."/>
            <person name="Dunwell J.M."/>
            <person name="Nellist C.F."/>
            <person name="Harrison R.J."/>
        </authorList>
    </citation>
    <scope>NUCLEOTIDE SEQUENCE [LARGE SCALE GENOMIC DNA]</scope>
    <source>
        <strain evidence="2 4">SCRP249</strain>
        <strain evidence="1 6">SCRP324</strain>
        <strain evidence="3 5">SCRP333</strain>
    </source>
</reference>
<dbReference type="Proteomes" id="UP000435112">
    <property type="component" value="Unassembled WGS sequence"/>
</dbReference>
<name>A0A6A3NPL0_9STRA</name>
<dbReference type="EMBL" id="QXFT01000023">
    <property type="protein sequence ID" value="KAE9359074.1"/>
    <property type="molecule type" value="Genomic_DNA"/>
</dbReference>
<sequence>MTNVAMIYYYMYGHVAKLASPLKAGVTAVPGVKASVYHVHETLYEDNSRLCTRRRGRTYPLPHRTRSRTPTAFCWASRRASACCRRRSRGSSTPVGVSGLDAAFSSALTECI</sequence>
<keyword evidence="5" id="KW-1185">Reference proteome</keyword>
<evidence type="ECO:0000313" key="4">
    <source>
        <dbReference type="Proteomes" id="UP000429607"/>
    </source>
</evidence>
<evidence type="ECO:0000313" key="6">
    <source>
        <dbReference type="Proteomes" id="UP000435112"/>
    </source>
</evidence>
<dbReference type="AlphaFoldDB" id="A0A6A3NPL0"/>
<comment type="caution">
    <text evidence="1">The sequence shown here is derived from an EMBL/GenBank/DDBJ whole genome shotgun (WGS) entry which is preliminary data.</text>
</comment>
<organism evidence="1 6">
    <name type="scientific">Phytophthora rubi</name>
    <dbReference type="NCBI Taxonomy" id="129364"/>
    <lineage>
        <taxon>Eukaryota</taxon>
        <taxon>Sar</taxon>
        <taxon>Stramenopiles</taxon>
        <taxon>Oomycota</taxon>
        <taxon>Peronosporomycetes</taxon>
        <taxon>Peronosporales</taxon>
        <taxon>Peronosporaceae</taxon>
        <taxon>Phytophthora</taxon>
    </lineage>
</organism>
<dbReference type="InterPro" id="IPR029039">
    <property type="entry name" value="Flavoprotein-like_sf"/>
</dbReference>
<dbReference type="OrthoDB" id="10295967at2759"/>
<dbReference type="Proteomes" id="UP000434957">
    <property type="component" value="Unassembled WGS sequence"/>
</dbReference>
<proteinExistence type="predicted"/>